<feature type="domain" description="EGF-like" evidence="3">
    <location>
        <begin position="605"/>
        <end position="638"/>
    </location>
</feature>
<evidence type="ECO:0000313" key="5">
    <source>
        <dbReference type="Proteomes" id="UP001431209"/>
    </source>
</evidence>
<dbReference type="Gene3D" id="2.10.25.10">
    <property type="entry name" value="Laminin"/>
    <property type="match status" value="1"/>
</dbReference>
<dbReference type="CDD" id="cd00055">
    <property type="entry name" value="EGF_Lam"/>
    <property type="match status" value="1"/>
</dbReference>
<evidence type="ECO:0000256" key="2">
    <source>
        <dbReference type="SAM" id="Phobius"/>
    </source>
</evidence>
<keyword evidence="2" id="KW-0472">Membrane</keyword>
<dbReference type="InterPro" id="IPR000742">
    <property type="entry name" value="EGF"/>
</dbReference>
<dbReference type="InterPro" id="IPR014756">
    <property type="entry name" value="Ig_E-set"/>
</dbReference>
<sequence>TTDEYHTDLLLAVASHLDGGSSTLIAVSVQNQTLKWTLELPFETTADPVLLYETLYMTHQNNVFSYNIFKNESNTYNNVTDQNIRGISTYGLNDLIFNCDDGALYRVNFFAGNSTIIWSLVESGELTTSITSLKDQVLTTALDENGNTQLLVYNTSSGDLLSSTKFEQYGGKIINTGSLSFSSDGLILLQALVKLENSDSYASQLLRIGQLNIEEVTPARIYTTDSHLNITITGTGFTTFSQVNCVFFKSSVHIISQAVNINNQSVECGLGHLPEAWFKKADTIDLYITVNITQGSFHQVYKSTKETVQVFPPIVIEDIFPFAIPEGAELPEIKVQGKQFKVMDRQAKKATCRLVYEKDQQIKSITEGLVEADDQVLCNSSSLLTDLPVGNYVLQVGIEDQSFFASRVLFSIYNVPFAKNLLPKIIPTAGNEQGFHEYSFELSGFDADVLSSRKLAKLCKFEHDDQYSAATCVPSGGKTSCFCKLPDFDQPRSGLYFSLNGQHFNKTEMFVDTYEQPILSSLHPSQGNLSGGTLVVIDGEDFFNTTSIKCNFGGDQLSVPATFISNFNVSCISPESEIPTTVLVYVSMNGIDYVSGINASFQYQMRHSCPGGCSNHGVCDQLKGVCDCYEMYTGTNCELRLGKTGHWTYVIISISVLSASFLVFSVFVCIFYSYKKNLYKRLVDERQKNDISSAL</sequence>
<dbReference type="PROSITE" id="PS50026">
    <property type="entry name" value="EGF_3"/>
    <property type="match status" value="1"/>
</dbReference>
<evidence type="ECO:0000313" key="4">
    <source>
        <dbReference type="EMBL" id="KAL0485669.1"/>
    </source>
</evidence>
<feature type="disulfide bond" evidence="1">
    <location>
        <begin position="609"/>
        <end position="619"/>
    </location>
</feature>
<proteinExistence type="predicted"/>
<dbReference type="CDD" id="cd00102">
    <property type="entry name" value="IPT"/>
    <property type="match status" value="1"/>
</dbReference>
<keyword evidence="5" id="KW-1185">Reference proteome</keyword>
<keyword evidence="1" id="KW-0245">EGF-like domain</keyword>
<dbReference type="Proteomes" id="UP001431209">
    <property type="component" value="Unassembled WGS sequence"/>
</dbReference>
<dbReference type="InterPro" id="IPR013783">
    <property type="entry name" value="Ig-like_fold"/>
</dbReference>
<dbReference type="Pfam" id="PF01833">
    <property type="entry name" value="TIG"/>
    <property type="match status" value="1"/>
</dbReference>
<gene>
    <name evidence="4" type="ORF">AKO1_003339</name>
</gene>
<feature type="disulfide bond" evidence="1">
    <location>
        <begin position="628"/>
        <end position="637"/>
    </location>
</feature>
<feature type="non-terminal residue" evidence="4">
    <location>
        <position position="1"/>
    </location>
</feature>
<dbReference type="InterPro" id="IPR002909">
    <property type="entry name" value="IPT_dom"/>
</dbReference>
<keyword evidence="2" id="KW-0812">Transmembrane</keyword>
<accession>A0AAW2ZA27</accession>
<name>A0AAW2ZA27_9EUKA</name>
<dbReference type="PROSITE" id="PS00022">
    <property type="entry name" value="EGF_1"/>
    <property type="match status" value="1"/>
</dbReference>
<dbReference type="InterPro" id="IPR011047">
    <property type="entry name" value="Quinoprotein_ADH-like_sf"/>
</dbReference>
<evidence type="ECO:0000256" key="1">
    <source>
        <dbReference type="PROSITE-ProRule" id="PRU00076"/>
    </source>
</evidence>
<dbReference type="AlphaFoldDB" id="A0AAW2ZA27"/>
<reference evidence="4 5" key="1">
    <citation type="submission" date="2024-03" db="EMBL/GenBank/DDBJ databases">
        <title>The Acrasis kona genome and developmental transcriptomes reveal deep origins of eukaryotic multicellular pathways.</title>
        <authorList>
            <person name="Sheikh S."/>
            <person name="Fu C.-J."/>
            <person name="Brown M.W."/>
            <person name="Baldauf S.L."/>
        </authorList>
    </citation>
    <scope>NUCLEOTIDE SEQUENCE [LARGE SCALE GENOMIC DNA]</scope>
    <source>
        <strain evidence="4 5">ATCC MYA-3509</strain>
    </source>
</reference>
<dbReference type="SUPFAM" id="SSF50998">
    <property type="entry name" value="Quinoprotein alcohol dehydrogenase-like"/>
    <property type="match status" value="1"/>
</dbReference>
<dbReference type="InterPro" id="IPR002049">
    <property type="entry name" value="LE_dom"/>
</dbReference>
<dbReference type="Gene3D" id="2.60.40.10">
    <property type="entry name" value="Immunoglobulins"/>
    <property type="match status" value="1"/>
</dbReference>
<keyword evidence="2" id="KW-1133">Transmembrane helix</keyword>
<keyword evidence="1" id="KW-1015">Disulfide bond</keyword>
<dbReference type="EMBL" id="JAOPGA020001156">
    <property type="protein sequence ID" value="KAL0485669.1"/>
    <property type="molecule type" value="Genomic_DNA"/>
</dbReference>
<comment type="caution">
    <text evidence="4">The sequence shown here is derived from an EMBL/GenBank/DDBJ whole genome shotgun (WGS) entry which is preliminary data.</text>
</comment>
<evidence type="ECO:0000259" key="3">
    <source>
        <dbReference type="PROSITE" id="PS50026"/>
    </source>
</evidence>
<organism evidence="4 5">
    <name type="scientific">Acrasis kona</name>
    <dbReference type="NCBI Taxonomy" id="1008807"/>
    <lineage>
        <taxon>Eukaryota</taxon>
        <taxon>Discoba</taxon>
        <taxon>Heterolobosea</taxon>
        <taxon>Tetramitia</taxon>
        <taxon>Eutetramitia</taxon>
        <taxon>Acrasidae</taxon>
        <taxon>Acrasis</taxon>
    </lineage>
</organism>
<comment type="caution">
    <text evidence="1">Lacks conserved residue(s) required for the propagation of feature annotation.</text>
</comment>
<feature type="transmembrane region" description="Helical" evidence="2">
    <location>
        <begin position="647"/>
        <end position="672"/>
    </location>
</feature>
<protein>
    <submittedName>
        <fullName evidence="4">Megf8</fullName>
    </submittedName>
</protein>
<dbReference type="SUPFAM" id="SSF81296">
    <property type="entry name" value="E set domains"/>
    <property type="match status" value="1"/>
</dbReference>